<evidence type="ECO:0000256" key="1">
    <source>
        <dbReference type="SAM" id="Phobius"/>
    </source>
</evidence>
<dbReference type="AlphaFoldDB" id="A0A0D1XJI2"/>
<evidence type="ECO:0000313" key="4">
    <source>
        <dbReference type="Proteomes" id="UP000037269"/>
    </source>
</evidence>
<evidence type="ECO:0000313" key="2">
    <source>
        <dbReference type="EMBL" id="KON94593.1"/>
    </source>
</evidence>
<dbReference type="Proteomes" id="UP000182836">
    <property type="component" value="Unassembled WGS sequence"/>
</dbReference>
<dbReference type="GeneID" id="42304153"/>
<evidence type="ECO:0000313" key="3">
    <source>
        <dbReference type="EMBL" id="SDI47325.1"/>
    </source>
</evidence>
<gene>
    <name evidence="2" type="ORF">AF333_02880</name>
    <name evidence="3" type="ORF">SAMN04487909_104144</name>
</gene>
<keyword evidence="1" id="KW-0812">Transmembrane</keyword>
<accession>A0A0D1XJI2</accession>
<dbReference type="EMBL" id="LGUG01000004">
    <property type="protein sequence ID" value="KON94593.1"/>
    <property type="molecule type" value="Genomic_DNA"/>
</dbReference>
<feature type="transmembrane region" description="Helical" evidence="1">
    <location>
        <begin position="6"/>
        <end position="29"/>
    </location>
</feature>
<reference evidence="3 5" key="2">
    <citation type="submission" date="2016-10" db="EMBL/GenBank/DDBJ databases">
        <authorList>
            <person name="de Groot N.N."/>
        </authorList>
    </citation>
    <scope>NUCLEOTIDE SEQUENCE [LARGE SCALE GENOMIC DNA]</scope>
    <source>
        <strain evidence="3 5">DSM 2895</strain>
    </source>
</reference>
<dbReference type="EMBL" id="FNED01000004">
    <property type="protein sequence ID" value="SDI47325.1"/>
    <property type="molecule type" value="Genomic_DNA"/>
</dbReference>
<dbReference type="RefSeq" id="WP_043067637.1">
    <property type="nucleotide sequence ID" value="NZ_BJOA01000081.1"/>
</dbReference>
<dbReference type="Proteomes" id="UP000037269">
    <property type="component" value="Unassembled WGS sequence"/>
</dbReference>
<reference evidence="2 4" key="1">
    <citation type="submission" date="2015-07" db="EMBL/GenBank/DDBJ databases">
        <title>Fjat-14205 dsm 2895.</title>
        <authorList>
            <person name="Liu B."/>
            <person name="Wang J."/>
            <person name="Zhu Y."/>
            <person name="Liu G."/>
            <person name="Chen Q."/>
            <person name="Chen Z."/>
            <person name="Lan J."/>
            <person name="Che J."/>
            <person name="Ge C."/>
            <person name="Shi H."/>
            <person name="Pan Z."/>
            <person name="Liu X."/>
        </authorList>
    </citation>
    <scope>NUCLEOTIDE SEQUENCE [LARGE SCALE GENOMIC DNA]</scope>
    <source>
        <strain evidence="2 4">DSM 2895</strain>
    </source>
</reference>
<name>A0A0D1XJI2_ANEMI</name>
<sequence>MEIWPILGITFAVYLIGTWLIVWGGSFLFDHTPPTMYLSTHAQDTPLPVLLLLEDTEEQLEYAIRHTIWTSTVQGIPLKVYLPQQETVHPILSLIRRNWPELQLEQTDMQPDAFPPGTWMFDVRHA</sequence>
<evidence type="ECO:0000313" key="5">
    <source>
        <dbReference type="Proteomes" id="UP000182836"/>
    </source>
</evidence>
<dbReference type="OrthoDB" id="2680153at2"/>
<protein>
    <submittedName>
        <fullName evidence="2">Uncharacterized protein</fullName>
    </submittedName>
</protein>
<proteinExistence type="predicted"/>
<keyword evidence="4" id="KW-1185">Reference proteome</keyword>
<keyword evidence="1" id="KW-0472">Membrane</keyword>
<organism evidence="2 4">
    <name type="scientific">Aneurinibacillus migulanus</name>
    <name type="common">Bacillus migulanus</name>
    <dbReference type="NCBI Taxonomy" id="47500"/>
    <lineage>
        <taxon>Bacteria</taxon>
        <taxon>Bacillati</taxon>
        <taxon>Bacillota</taxon>
        <taxon>Bacilli</taxon>
        <taxon>Bacillales</taxon>
        <taxon>Paenibacillaceae</taxon>
        <taxon>Aneurinibacillus group</taxon>
        <taxon>Aneurinibacillus</taxon>
    </lineage>
</organism>
<dbReference type="PATRIC" id="fig|47500.12.peg.3640"/>
<keyword evidence="1" id="KW-1133">Transmembrane helix</keyword>